<dbReference type="Gene3D" id="2.30.330.10">
    <property type="entry name" value="SpoA-like"/>
    <property type="match status" value="1"/>
</dbReference>
<comment type="caution">
    <text evidence="2">The sequence shown here is derived from an EMBL/GenBank/DDBJ whole genome shotgun (WGS) entry which is preliminary data.</text>
</comment>
<evidence type="ECO:0000313" key="3">
    <source>
        <dbReference type="Proteomes" id="UP001287445"/>
    </source>
</evidence>
<evidence type="ECO:0000259" key="1">
    <source>
        <dbReference type="Pfam" id="PF01052"/>
    </source>
</evidence>
<dbReference type="Pfam" id="PF01052">
    <property type="entry name" value="FliMN_C"/>
    <property type="match status" value="1"/>
</dbReference>
<feature type="domain" description="Flagellar motor switch protein FliN-like C-terminal" evidence="1">
    <location>
        <begin position="200"/>
        <end position="272"/>
    </location>
</feature>
<dbReference type="InterPro" id="IPR001543">
    <property type="entry name" value="FliN-like_C"/>
</dbReference>
<protein>
    <submittedName>
        <fullName evidence="2">FliM/FliN family flagellar motor C-terminal domain-containing protein</fullName>
    </submittedName>
</protein>
<reference evidence="2" key="1">
    <citation type="submission" date="2023-11" db="EMBL/GenBank/DDBJ databases">
        <title>Identification and selenium tolerance of Delftia acidovorans R3-25.</title>
        <authorList>
            <person name="Zhang S."/>
            <person name="Liu Y."/>
            <person name="Guo Y."/>
        </authorList>
    </citation>
    <scope>NUCLEOTIDE SEQUENCE</scope>
    <source>
        <strain evidence="2">R3-25</strain>
    </source>
</reference>
<dbReference type="EMBL" id="JAWWMZ010000016">
    <property type="protein sequence ID" value="MDX4957174.1"/>
    <property type="molecule type" value="Genomic_DNA"/>
</dbReference>
<keyword evidence="2" id="KW-0969">Cilium</keyword>
<proteinExistence type="predicted"/>
<dbReference type="AlphaFoldDB" id="A0AAJ2R7M1"/>
<sequence length="280" mass="29170">MAAGLLSLQESGRARPLRVWSARQKETVCDAVQAVLLQWHADWSVHGDAPGAPAALRVQDPGANEGEGVDMLDEQAALRALHALLFGQPAADPDRRGPAAPALDMAAGLCAQAWQSLTGGLRQLAGASLGEHQGGALGPWSGAVVLALDWGGVRWVLHLNASAVEQVLASRGELGAGSRDQDDGAVRKPLVPLVPLASALHSQTVTVRLELNPISLSLGQLQSLAPGDVITLTHALEQPALLRLQSRQGMDAGELLCTGWLGQSQGRLGVELQPLSNTSS</sequence>
<dbReference type="SUPFAM" id="SSF101801">
    <property type="entry name" value="Surface presentation of antigens (SPOA)"/>
    <property type="match status" value="1"/>
</dbReference>
<evidence type="ECO:0000313" key="2">
    <source>
        <dbReference type="EMBL" id="MDX4957174.1"/>
    </source>
</evidence>
<organism evidence="2 3">
    <name type="scientific">Delftia acidovorans</name>
    <name type="common">Pseudomonas acidovorans</name>
    <name type="synonym">Comamonas acidovorans</name>
    <dbReference type="NCBI Taxonomy" id="80866"/>
    <lineage>
        <taxon>Bacteria</taxon>
        <taxon>Pseudomonadati</taxon>
        <taxon>Pseudomonadota</taxon>
        <taxon>Betaproteobacteria</taxon>
        <taxon>Burkholderiales</taxon>
        <taxon>Comamonadaceae</taxon>
        <taxon>Delftia</taxon>
    </lineage>
</organism>
<dbReference type="Proteomes" id="UP001287445">
    <property type="component" value="Unassembled WGS sequence"/>
</dbReference>
<accession>A0AAJ2R7M1</accession>
<keyword evidence="2" id="KW-0282">Flagellum</keyword>
<gene>
    <name evidence="2" type="ORF">SGN30_27475</name>
</gene>
<dbReference type="InterPro" id="IPR036429">
    <property type="entry name" value="SpoA-like_sf"/>
</dbReference>
<name>A0AAJ2R7M1_DELAC</name>
<keyword evidence="2" id="KW-0966">Cell projection</keyword>
<dbReference type="RefSeq" id="WP_319076661.1">
    <property type="nucleotide sequence ID" value="NZ_JAWWMZ010000016.1"/>
</dbReference>